<keyword evidence="7" id="KW-1133">Transmembrane helix</keyword>
<evidence type="ECO:0000259" key="12">
    <source>
        <dbReference type="Pfam" id="PF10502"/>
    </source>
</evidence>
<dbReference type="Proteomes" id="UP000799640">
    <property type="component" value="Unassembled WGS sequence"/>
</dbReference>
<proteinExistence type="inferred from homology"/>
<dbReference type="PANTHER" id="PTHR46041">
    <property type="entry name" value="MITOCHONDRIAL INNER MEMBRANE PROTEASE SUBUNIT 2"/>
    <property type="match status" value="1"/>
</dbReference>
<evidence type="ECO:0000256" key="2">
    <source>
        <dbReference type="ARBA" id="ARBA00007066"/>
    </source>
</evidence>
<dbReference type="EMBL" id="ML996692">
    <property type="protein sequence ID" value="KAF2402100.1"/>
    <property type="molecule type" value="Genomic_DNA"/>
</dbReference>
<dbReference type="Gene3D" id="2.10.109.10">
    <property type="entry name" value="Umud Fragment, subunit A"/>
    <property type="match status" value="1"/>
</dbReference>
<keyword evidence="3 11" id="KW-0645">Protease</keyword>
<feature type="active site" evidence="10">
    <location>
        <position position="93"/>
    </location>
</feature>
<evidence type="ECO:0000256" key="7">
    <source>
        <dbReference type="ARBA" id="ARBA00022989"/>
    </source>
</evidence>
<organism evidence="13 14">
    <name type="scientific">Trichodelitschia bisporula</name>
    <dbReference type="NCBI Taxonomy" id="703511"/>
    <lineage>
        <taxon>Eukaryota</taxon>
        <taxon>Fungi</taxon>
        <taxon>Dikarya</taxon>
        <taxon>Ascomycota</taxon>
        <taxon>Pezizomycotina</taxon>
        <taxon>Dothideomycetes</taxon>
        <taxon>Dothideomycetes incertae sedis</taxon>
        <taxon>Phaeotrichales</taxon>
        <taxon>Phaeotrichaceae</taxon>
        <taxon>Trichodelitschia</taxon>
    </lineage>
</organism>
<feature type="active site" evidence="10">
    <location>
        <position position="33"/>
    </location>
</feature>
<evidence type="ECO:0000256" key="1">
    <source>
        <dbReference type="ARBA" id="ARBA00004434"/>
    </source>
</evidence>
<name>A0A6G1I1E4_9PEZI</name>
<keyword evidence="5 11" id="KW-0999">Mitochondrion inner membrane</keyword>
<dbReference type="GO" id="GO:0004252">
    <property type="term" value="F:serine-type endopeptidase activity"/>
    <property type="evidence" value="ECO:0007669"/>
    <property type="project" value="InterPro"/>
</dbReference>
<dbReference type="PRINTS" id="PR00727">
    <property type="entry name" value="LEADERPTASE"/>
</dbReference>
<dbReference type="InterPro" id="IPR019533">
    <property type="entry name" value="Peptidase_S26"/>
</dbReference>
<protein>
    <recommendedName>
        <fullName evidence="11">Mitochondrial inner membrane protease subunit</fullName>
        <ecNumber evidence="11">3.4.21.-</ecNumber>
    </recommendedName>
</protein>
<evidence type="ECO:0000256" key="4">
    <source>
        <dbReference type="ARBA" id="ARBA00022692"/>
    </source>
</evidence>
<dbReference type="GO" id="GO:0006627">
    <property type="term" value="P:protein processing involved in protein targeting to mitochondrion"/>
    <property type="evidence" value="ECO:0007669"/>
    <property type="project" value="InterPro"/>
</dbReference>
<evidence type="ECO:0000256" key="6">
    <source>
        <dbReference type="ARBA" id="ARBA00022801"/>
    </source>
</evidence>
<sequence length="202" mass="21759">MAAKIAFRTLVAGAIVVTVNDRVFDAHVVTGNSMAPALSPDYNLAGRRDAILVRKGDFRSETADSTRATRLTLQRGDVVAFWKPHDPESMSVKRVVGLPGDVVWRDMRRVGSEAEAGKRFGMGPQAPAVHVPPGHVFVEGDNWRDSFDSHDFGPIPSGLITGRAVGIIWPPSRAGSVPSRIGKDASRTVIVPGVAELPAHWH</sequence>
<dbReference type="AlphaFoldDB" id="A0A6G1I1E4"/>
<evidence type="ECO:0000313" key="14">
    <source>
        <dbReference type="Proteomes" id="UP000799640"/>
    </source>
</evidence>
<keyword evidence="6 11" id="KW-0378">Hydrolase</keyword>
<evidence type="ECO:0000256" key="3">
    <source>
        <dbReference type="ARBA" id="ARBA00022670"/>
    </source>
</evidence>
<comment type="subcellular location">
    <subcellularLocation>
        <location evidence="1">Mitochondrion inner membrane</location>
        <topology evidence="1">Single-pass membrane protein</topology>
    </subcellularLocation>
</comment>
<dbReference type="InterPro" id="IPR036286">
    <property type="entry name" value="LexA/Signal_pep-like_sf"/>
</dbReference>
<dbReference type="EC" id="3.4.21.-" evidence="11"/>
<dbReference type="InterPro" id="IPR037730">
    <property type="entry name" value="IMP2"/>
</dbReference>
<keyword evidence="8 11" id="KW-0496">Mitochondrion</keyword>
<evidence type="ECO:0000256" key="8">
    <source>
        <dbReference type="ARBA" id="ARBA00023128"/>
    </source>
</evidence>
<dbReference type="GO" id="GO:0042720">
    <property type="term" value="C:mitochondrial inner membrane peptidase complex"/>
    <property type="evidence" value="ECO:0007669"/>
    <property type="project" value="InterPro"/>
</dbReference>
<evidence type="ECO:0000256" key="9">
    <source>
        <dbReference type="ARBA" id="ARBA00023136"/>
    </source>
</evidence>
<keyword evidence="4" id="KW-0812">Transmembrane</keyword>
<accession>A0A6G1I1E4</accession>
<reference evidence="13" key="1">
    <citation type="journal article" date="2020" name="Stud. Mycol.">
        <title>101 Dothideomycetes genomes: a test case for predicting lifestyles and emergence of pathogens.</title>
        <authorList>
            <person name="Haridas S."/>
            <person name="Albert R."/>
            <person name="Binder M."/>
            <person name="Bloem J."/>
            <person name="Labutti K."/>
            <person name="Salamov A."/>
            <person name="Andreopoulos B."/>
            <person name="Baker S."/>
            <person name="Barry K."/>
            <person name="Bills G."/>
            <person name="Bluhm B."/>
            <person name="Cannon C."/>
            <person name="Castanera R."/>
            <person name="Culley D."/>
            <person name="Daum C."/>
            <person name="Ezra D."/>
            <person name="Gonzalez J."/>
            <person name="Henrissat B."/>
            <person name="Kuo A."/>
            <person name="Liang C."/>
            <person name="Lipzen A."/>
            <person name="Lutzoni F."/>
            <person name="Magnuson J."/>
            <person name="Mondo S."/>
            <person name="Nolan M."/>
            <person name="Ohm R."/>
            <person name="Pangilinan J."/>
            <person name="Park H.-J."/>
            <person name="Ramirez L."/>
            <person name="Alfaro M."/>
            <person name="Sun H."/>
            <person name="Tritt A."/>
            <person name="Yoshinaga Y."/>
            <person name="Zwiers L.-H."/>
            <person name="Turgeon B."/>
            <person name="Goodwin S."/>
            <person name="Spatafora J."/>
            <person name="Crous P."/>
            <person name="Grigoriev I."/>
        </authorList>
    </citation>
    <scope>NUCLEOTIDE SEQUENCE</scope>
    <source>
        <strain evidence="13">CBS 262.69</strain>
    </source>
</reference>
<dbReference type="Pfam" id="PF10502">
    <property type="entry name" value="Peptidase_S26"/>
    <property type="match status" value="1"/>
</dbReference>
<evidence type="ECO:0000256" key="5">
    <source>
        <dbReference type="ARBA" id="ARBA00022792"/>
    </source>
</evidence>
<evidence type="ECO:0000313" key="13">
    <source>
        <dbReference type="EMBL" id="KAF2402100.1"/>
    </source>
</evidence>
<keyword evidence="9" id="KW-0472">Membrane</keyword>
<dbReference type="InterPro" id="IPR000223">
    <property type="entry name" value="Pept_S26A_signal_pept_1"/>
</dbReference>
<evidence type="ECO:0000256" key="10">
    <source>
        <dbReference type="PIRSR" id="PIRSR600223-1"/>
    </source>
</evidence>
<evidence type="ECO:0000256" key="11">
    <source>
        <dbReference type="RuleBase" id="RU362041"/>
    </source>
</evidence>
<dbReference type="CDD" id="cd06530">
    <property type="entry name" value="S26_SPase_I"/>
    <property type="match status" value="1"/>
</dbReference>
<comment type="similarity">
    <text evidence="2">Belongs to the peptidase S26 family. IMP2 subfamily.</text>
</comment>
<dbReference type="NCBIfam" id="TIGR02227">
    <property type="entry name" value="sigpep_I_bact"/>
    <property type="match status" value="1"/>
</dbReference>
<gene>
    <name evidence="13" type="ORF">EJ06DRAFT_529208</name>
</gene>
<dbReference type="SUPFAM" id="SSF51306">
    <property type="entry name" value="LexA/Signal peptidase"/>
    <property type="match status" value="1"/>
</dbReference>
<keyword evidence="14" id="KW-1185">Reference proteome</keyword>
<feature type="domain" description="Peptidase S26" evidence="12">
    <location>
        <begin position="6"/>
        <end position="169"/>
    </location>
</feature>
<dbReference type="GO" id="GO:0006465">
    <property type="term" value="P:signal peptide processing"/>
    <property type="evidence" value="ECO:0007669"/>
    <property type="project" value="InterPro"/>
</dbReference>
<dbReference type="OrthoDB" id="9996127at2759"/>
<dbReference type="PANTHER" id="PTHR46041:SF2">
    <property type="entry name" value="MITOCHONDRIAL INNER MEMBRANE PROTEASE SUBUNIT 2"/>
    <property type="match status" value="1"/>
</dbReference>